<protein>
    <submittedName>
        <fullName evidence="1">Uncharacterized protein</fullName>
    </submittedName>
</protein>
<dbReference type="RefSeq" id="WP_073367063.1">
    <property type="nucleotide sequence ID" value="NZ_FQWB01000001.1"/>
</dbReference>
<name>A0A1M5DSV1_9FLAO</name>
<gene>
    <name evidence="1" type="ORF">SAMN05443549_10159</name>
</gene>
<dbReference type="EMBL" id="FQWB01000001">
    <property type="protein sequence ID" value="SHF70005.1"/>
    <property type="molecule type" value="Genomic_DNA"/>
</dbReference>
<accession>A0A1M5DSV1</accession>
<dbReference type="AlphaFoldDB" id="A0A1M5DSV1"/>
<evidence type="ECO:0000313" key="2">
    <source>
        <dbReference type="Proteomes" id="UP000184516"/>
    </source>
</evidence>
<evidence type="ECO:0000313" key="1">
    <source>
        <dbReference type="EMBL" id="SHF70005.1"/>
    </source>
</evidence>
<sequence>MKTLKYISNTFRFLKGPNTTPKTNTNNGENIELTNNRFGFNLERAPTSRKAKKSLLALLYSEENNTLFI</sequence>
<dbReference type="Proteomes" id="UP000184516">
    <property type="component" value="Unassembled WGS sequence"/>
</dbReference>
<keyword evidence="2" id="KW-1185">Reference proteome</keyword>
<proteinExistence type="predicted"/>
<reference evidence="2" key="1">
    <citation type="submission" date="2016-11" db="EMBL/GenBank/DDBJ databases">
        <authorList>
            <person name="Varghese N."/>
            <person name="Submissions S."/>
        </authorList>
    </citation>
    <scope>NUCLEOTIDE SEQUENCE [LARGE SCALE GENOMIC DNA]</scope>
    <source>
        <strain evidence="2">DSM 19978</strain>
    </source>
</reference>
<organism evidence="1 2">
    <name type="scientific">Flavobacterium fluvii</name>
    <dbReference type="NCBI Taxonomy" id="468056"/>
    <lineage>
        <taxon>Bacteria</taxon>
        <taxon>Pseudomonadati</taxon>
        <taxon>Bacteroidota</taxon>
        <taxon>Flavobacteriia</taxon>
        <taxon>Flavobacteriales</taxon>
        <taxon>Flavobacteriaceae</taxon>
        <taxon>Flavobacterium</taxon>
    </lineage>
</organism>